<organism evidence="1 2">
    <name type="scientific">Trifolium subterraneum</name>
    <name type="common">Subterranean clover</name>
    <dbReference type="NCBI Taxonomy" id="3900"/>
    <lineage>
        <taxon>Eukaryota</taxon>
        <taxon>Viridiplantae</taxon>
        <taxon>Streptophyta</taxon>
        <taxon>Embryophyta</taxon>
        <taxon>Tracheophyta</taxon>
        <taxon>Spermatophyta</taxon>
        <taxon>Magnoliopsida</taxon>
        <taxon>eudicotyledons</taxon>
        <taxon>Gunneridae</taxon>
        <taxon>Pentapetalae</taxon>
        <taxon>rosids</taxon>
        <taxon>fabids</taxon>
        <taxon>Fabales</taxon>
        <taxon>Fabaceae</taxon>
        <taxon>Papilionoideae</taxon>
        <taxon>50 kb inversion clade</taxon>
        <taxon>NPAAA clade</taxon>
        <taxon>Hologalegina</taxon>
        <taxon>IRL clade</taxon>
        <taxon>Trifolieae</taxon>
        <taxon>Trifolium</taxon>
    </lineage>
</organism>
<evidence type="ECO:0000313" key="2">
    <source>
        <dbReference type="Proteomes" id="UP000242715"/>
    </source>
</evidence>
<proteinExistence type="predicted"/>
<gene>
    <name evidence="1" type="ORF">TSUD_206040</name>
</gene>
<dbReference type="EMBL" id="DF973566">
    <property type="protein sequence ID" value="GAU34800.1"/>
    <property type="molecule type" value="Genomic_DNA"/>
</dbReference>
<name>A0A2Z6NEK3_TRISU</name>
<accession>A0A2Z6NEK3</accession>
<keyword evidence="2" id="KW-1185">Reference proteome</keyword>
<evidence type="ECO:0000313" key="1">
    <source>
        <dbReference type="EMBL" id="GAU34800.1"/>
    </source>
</evidence>
<sequence>MRYAETYKGASEELKISTRHTATGHNTLSSFCEAYDPSAPLEVSKPKVSQWQAEERDIIANREERKRYAFDHPDRLSQVMASTALTGMTSKCGLSSGLFKVLAYARLIYFERTRKPPLPSPYSLFLIK</sequence>
<dbReference type="Proteomes" id="UP000242715">
    <property type="component" value="Unassembled WGS sequence"/>
</dbReference>
<protein>
    <submittedName>
        <fullName evidence="1">Uncharacterized protein</fullName>
    </submittedName>
</protein>
<reference evidence="2" key="1">
    <citation type="journal article" date="2017" name="Front. Plant Sci.">
        <title>Climate Clever Clovers: New Paradigm to Reduce the Environmental Footprint of Ruminants by Breeding Low Methanogenic Forages Utilizing Haplotype Variation.</title>
        <authorList>
            <person name="Kaur P."/>
            <person name="Appels R."/>
            <person name="Bayer P.E."/>
            <person name="Keeble-Gagnere G."/>
            <person name="Wang J."/>
            <person name="Hirakawa H."/>
            <person name="Shirasawa K."/>
            <person name="Vercoe P."/>
            <person name="Stefanova K."/>
            <person name="Durmic Z."/>
            <person name="Nichols P."/>
            <person name="Revell C."/>
            <person name="Isobe S.N."/>
            <person name="Edwards D."/>
            <person name="Erskine W."/>
        </authorList>
    </citation>
    <scope>NUCLEOTIDE SEQUENCE [LARGE SCALE GENOMIC DNA]</scope>
    <source>
        <strain evidence="2">cv. Daliak</strain>
    </source>
</reference>
<dbReference type="AlphaFoldDB" id="A0A2Z6NEK3"/>